<dbReference type="Gene3D" id="3.40.50.300">
    <property type="entry name" value="P-loop containing nucleotide triphosphate hydrolases"/>
    <property type="match status" value="1"/>
</dbReference>
<name>A0A8H4NBB2_9PEZI</name>
<evidence type="ECO:0000256" key="4">
    <source>
        <dbReference type="ARBA" id="ARBA00022840"/>
    </source>
</evidence>
<evidence type="ECO:0000259" key="5">
    <source>
        <dbReference type="Pfam" id="PF13087"/>
    </source>
</evidence>
<dbReference type="EMBL" id="WWBZ02000016">
    <property type="protein sequence ID" value="KAF4309117.1"/>
    <property type="molecule type" value="Genomic_DNA"/>
</dbReference>
<accession>A0A8H4NBB2</accession>
<keyword evidence="7" id="KW-1185">Reference proteome</keyword>
<keyword evidence="3" id="KW-0347">Helicase</keyword>
<reference evidence="6" key="1">
    <citation type="submission" date="2020-04" db="EMBL/GenBank/DDBJ databases">
        <title>Genome Assembly and Annotation of Botryosphaeria dothidea sdau 11-99, a Latent Pathogen of Apple Fruit Ring Rot in China.</title>
        <authorList>
            <person name="Yu C."/>
            <person name="Diao Y."/>
            <person name="Lu Q."/>
            <person name="Zhao J."/>
            <person name="Cui S."/>
            <person name="Peng C."/>
            <person name="He B."/>
            <person name="Liu H."/>
        </authorList>
    </citation>
    <scope>NUCLEOTIDE SEQUENCE [LARGE SCALE GENOMIC DNA]</scope>
    <source>
        <strain evidence="6">Sdau11-99</strain>
    </source>
</reference>
<dbReference type="Proteomes" id="UP000572817">
    <property type="component" value="Unassembled WGS sequence"/>
</dbReference>
<evidence type="ECO:0000313" key="7">
    <source>
        <dbReference type="Proteomes" id="UP000572817"/>
    </source>
</evidence>
<dbReference type="OrthoDB" id="3647587at2759"/>
<evidence type="ECO:0000313" key="6">
    <source>
        <dbReference type="EMBL" id="KAF4309117.1"/>
    </source>
</evidence>
<evidence type="ECO:0000256" key="2">
    <source>
        <dbReference type="ARBA" id="ARBA00022801"/>
    </source>
</evidence>
<dbReference type="InterPro" id="IPR050534">
    <property type="entry name" value="Coronavir_polyprotein_1ab"/>
</dbReference>
<evidence type="ECO:0000256" key="3">
    <source>
        <dbReference type="ARBA" id="ARBA00022806"/>
    </source>
</evidence>
<feature type="domain" description="DNA2/NAM7 helicase-like C-terminal" evidence="5">
    <location>
        <begin position="71"/>
        <end position="284"/>
    </location>
</feature>
<keyword evidence="1" id="KW-0547">Nucleotide-binding</keyword>
<comment type="caution">
    <text evidence="6">The sequence shown here is derived from an EMBL/GenBank/DDBJ whole genome shotgun (WGS) entry which is preliminary data.</text>
</comment>
<dbReference type="Pfam" id="PF13087">
    <property type="entry name" value="AAA_12"/>
    <property type="match status" value="1"/>
</dbReference>
<dbReference type="GO" id="GO:0016787">
    <property type="term" value="F:hydrolase activity"/>
    <property type="evidence" value="ECO:0007669"/>
    <property type="project" value="UniProtKB-KW"/>
</dbReference>
<gene>
    <name evidence="6" type="ORF">GTA08_BOTSDO02857</name>
</gene>
<organism evidence="6 7">
    <name type="scientific">Botryosphaeria dothidea</name>
    <dbReference type="NCBI Taxonomy" id="55169"/>
    <lineage>
        <taxon>Eukaryota</taxon>
        <taxon>Fungi</taxon>
        <taxon>Dikarya</taxon>
        <taxon>Ascomycota</taxon>
        <taxon>Pezizomycotina</taxon>
        <taxon>Dothideomycetes</taxon>
        <taxon>Dothideomycetes incertae sedis</taxon>
        <taxon>Botryosphaeriales</taxon>
        <taxon>Botryosphaeriaceae</taxon>
        <taxon>Botryosphaeria</taxon>
    </lineage>
</organism>
<dbReference type="GO" id="GO:0043139">
    <property type="term" value="F:5'-3' DNA helicase activity"/>
    <property type="evidence" value="ECO:0007669"/>
    <property type="project" value="TreeGrafter"/>
</dbReference>
<sequence>MVHQNIGIRFKGIAVMIDDGCRGREADTYILMTKLAHIPAAIHIFGDTEQGLPVHISSIDKSFNEFVNRSQKSLMKRLLQQGFPNITLLRQYRMHYKLLAFPKKRFYNDELFSVGSANVYIKPKVADCLKEILELEKPDTEYIRLLYVKVANAKLRYTSSPPSRVNLETLEWVLGAVRKLNSVFGKDTQAKVLMITPYHRQATEYRKAMYDERRRDNERVGIIDYAQFASVCTVEEARGYEAEIVILGLVDVRADRVDDFSGMADEDKAYLAVARATKVLWIIGGRFEGYSARLRELRHAVLEYKRMICRTGSCIPVKAPRPTRPIPHDLATPGELREANLVDRLRDTRRRVRLR</sequence>
<dbReference type="SUPFAM" id="SSF52540">
    <property type="entry name" value="P-loop containing nucleoside triphosphate hydrolases"/>
    <property type="match status" value="1"/>
</dbReference>
<keyword evidence="2" id="KW-0378">Hydrolase</keyword>
<proteinExistence type="predicted"/>
<keyword evidence="4" id="KW-0067">ATP-binding</keyword>
<dbReference type="PANTHER" id="PTHR43788:SF8">
    <property type="entry name" value="DNA-BINDING PROTEIN SMUBP-2"/>
    <property type="match status" value="1"/>
</dbReference>
<dbReference type="InterPro" id="IPR041679">
    <property type="entry name" value="DNA2/NAM7-like_C"/>
</dbReference>
<dbReference type="InterPro" id="IPR027417">
    <property type="entry name" value="P-loop_NTPase"/>
</dbReference>
<evidence type="ECO:0000256" key="1">
    <source>
        <dbReference type="ARBA" id="ARBA00022741"/>
    </source>
</evidence>
<protein>
    <recommendedName>
        <fullName evidence="5">DNA2/NAM7 helicase-like C-terminal domain-containing protein</fullName>
    </recommendedName>
</protein>
<dbReference type="AlphaFoldDB" id="A0A8H4NBB2"/>
<dbReference type="PANTHER" id="PTHR43788">
    <property type="entry name" value="DNA2/NAM7 HELICASE FAMILY MEMBER"/>
    <property type="match status" value="1"/>
</dbReference>
<dbReference type="GO" id="GO:0005524">
    <property type="term" value="F:ATP binding"/>
    <property type="evidence" value="ECO:0007669"/>
    <property type="project" value="UniProtKB-KW"/>
</dbReference>